<dbReference type="Pfam" id="PF02875">
    <property type="entry name" value="Mur_ligase_C"/>
    <property type="match status" value="1"/>
</dbReference>
<dbReference type="InParanoid" id="A9WG77"/>
<evidence type="ECO:0000256" key="4">
    <source>
        <dbReference type="ARBA" id="ARBA00022741"/>
    </source>
</evidence>
<dbReference type="KEGG" id="cau:Caur_0760"/>
<dbReference type="HOGENOM" id="CLU_031507_0_0_0"/>
<dbReference type="GO" id="GO:0009252">
    <property type="term" value="P:peptidoglycan biosynthetic process"/>
    <property type="evidence" value="ECO:0000318"/>
    <property type="project" value="GO_Central"/>
</dbReference>
<dbReference type="InterPro" id="IPR000713">
    <property type="entry name" value="Mur_ligase_N"/>
</dbReference>
<evidence type="ECO:0000256" key="3">
    <source>
        <dbReference type="ARBA" id="ARBA00022618"/>
    </source>
</evidence>
<dbReference type="PANTHER" id="PTHR43024">
    <property type="entry name" value="UDP-N-ACETYLMURAMOYL-TRIPEPTIDE--D-ALANYL-D-ALANINE LIGASE"/>
    <property type="match status" value="1"/>
</dbReference>
<evidence type="ECO:0000256" key="5">
    <source>
        <dbReference type="ARBA" id="ARBA00022840"/>
    </source>
</evidence>
<keyword evidence="5 10" id="KW-0067">ATP-binding</keyword>
<dbReference type="Pfam" id="PF08245">
    <property type="entry name" value="Mur_ligase_M"/>
    <property type="match status" value="1"/>
</dbReference>
<keyword evidence="1 10" id="KW-0963">Cytoplasm</keyword>
<keyword evidence="9 10" id="KW-0961">Cell wall biogenesis/degradation</keyword>
<dbReference type="GO" id="GO:0051301">
    <property type="term" value="P:cell division"/>
    <property type="evidence" value="ECO:0007669"/>
    <property type="project" value="UniProtKB-KW"/>
</dbReference>
<dbReference type="PATRIC" id="fig|324602.8.peg.865"/>
<organism evidence="15 16">
    <name type="scientific">Chloroflexus aurantiacus (strain ATCC 29366 / DSM 635 / J-10-fl)</name>
    <dbReference type="NCBI Taxonomy" id="324602"/>
    <lineage>
        <taxon>Bacteria</taxon>
        <taxon>Bacillati</taxon>
        <taxon>Chloroflexota</taxon>
        <taxon>Chloroflexia</taxon>
        <taxon>Chloroflexales</taxon>
        <taxon>Chloroflexineae</taxon>
        <taxon>Chloroflexaceae</taxon>
        <taxon>Chloroflexus</taxon>
    </lineage>
</organism>
<dbReference type="UniPathway" id="UPA00219"/>
<accession>A9WG77</accession>
<feature type="domain" description="Mur ligase central" evidence="14">
    <location>
        <begin position="128"/>
        <end position="314"/>
    </location>
</feature>
<evidence type="ECO:0000256" key="7">
    <source>
        <dbReference type="ARBA" id="ARBA00022984"/>
    </source>
</evidence>
<gene>
    <name evidence="10" type="primary">murF</name>
    <name evidence="15" type="ordered locus">Caur_0760</name>
</gene>
<evidence type="ECO:0000259" key="12">
    <source>
        <dbReference type="Pfam" id="PF01225"/>
    </source>
</evidence>
<dbReference type="Gene3D" id="3.90.190.20">
    <property type="entry name" value="Mur ligase, C-terminal domain"/>
    <property type="match status" value="1"/>
</dbReference>
<dbReference type="EC" id="6.3.2.10" evidence="10 11"/>
<evidence type="ECO:0000259" key="13">
    <source>
        <dbReference type="Pfam" id="PF02875"/>
    </source>
</evidence>
<dbReference type="Gene3D" id="3.40.1390.10">
    <property type="entry name" value="MurE/MurF, N-terminal domain"/>
    <property type="match status" value="1"/>
</dbReference>
<dbReference type="SUPFAM" id="SSF53244">
    <property type="entry name" value="MurD-like peptide ligases, peptide-binding domain"/>
    <property type="match status" value="1"/>
</dbReference>
<dbReference type="InterPro" id="IPR036615">
    <property type="entry name" value="Mur_ligase_C_dom_sf"/>
</dbReference>
<keyword evidence="3 10" id="KW-0132">Cell division</keyword>
<dbReference type="FunCoup" id="A9WG77">
    <property type="interactions" value="308"/>
</dbReference>
<evidence type="ECO:0000256" key="1">
    <source>
        <dbReference type="ARBA" id="ARBA00022490"/>
    </source>
</evidence>
<comment type="subcellular location">
    <subcellularLocation>
        <location evidence="10 11">Cytoplasm</location>
    </subcellularLocation>
</comment>
<evidence type="ECO:0000256" key="9">
    <source>
        <dbReference type="ARBA" id="ARBA00023316"/>
    </source>
</evidence>
<dbReference type="GO" id="GO:0005737">
    <property type="term" value="C:cytoplasm"/>
    <property type="evidence" value="ECO:0007669"/>
    <property type="project" value="UniProtKB-SubCell"/>
</dbReference>
<proteinExistence type="inferred from homology"/>
<keyword evidence="7 10" id="KW-0573">Peptidoglycan synthesis</keyword>
<dbReference type="EnsemblBacteria" id="ABY33998">
    <property type="protein sequence ID" value="ABY33998"/>
    <property type="gene ID" value="Caur_0760"/>
</dbReference>
<comment type="pathway">
    <text evidence="10 11">Cell wall biogenesis; peptidoglycan biosynthesis.</text>
</comment>
<name>A9WG77_CHLAA</name>
<dbReference type="NCBIfam" id="TIGR01143">
    <property type="entry name" value="murF"/>
    <property type="match status" value="1"/>
</dbReference>
<reference evidence="16" key="1">
    <citation type="journal article" date="2011" name="BMC Genomics">
        <title>Complete genome sequence of the filamentous anoxygenic phototrophic bacterium Chloroflexus aurantiacus.</title>
        <authorList>
            <person name="Tang K.H."/>
            <person name="Barry K."/>
            <person name="Chertkov O."/>
            <person name="Dalin E."/>
            <person name="Han C.S."/>
            <person name="Hauser L.J."/>
            <person name="Honchak B.M."/>
            <person name="Karbach L.E."/>
            <person name="Land M.L."/>
            <person name="Lapidus A."/>
            <person name="Larimer F.W."/>
            <person name="Mikhailova N."/>
            <person name="Pitluck S."/>
            <person name="Pierson B.K."/>
            <person name="Blankenship R.E."/>
        </authorList>
    </citation>
    <scope>NUCLEOTIDE SEQUENCE [LARGE SCALE GENOMIC DNA]</scope>
    <source>
        <strain evidence="16">ATCC 29366 / DSM 635 / J-10-fl</strain>
    </source>
</reference>
<feature type="domain" description="Mur ligase N-terminal catalytic" evidence="12">
    <location>
        <begin position="20"/>
        <end position="65"/>
    </location>
</feature>
<protein>
    <recommendedName>
        <fullName evidence="10 11">UDP-N-acetylmuramoyl-tripeptide--D-alanyl-D-alanine ligase</fullName>
        <ecNumber evidence="10 11">6.3.2.10</ecNumber>
    </recommendedName>
    <alternativeName>
        <fullName evidence="10">D-alanyl-D-alanine-adding enzyme</fullName>
    </alternativeName>
</protein>
<dbReference type="InterPro" id="IPR036565">
    <property type="entry name" value="Mur-like_cat_sf"/>
</dbReference>
<keyword evidence="8 10" id="KW-0131">Cell cycle</keyword>
<evidence type="ECO:0000256" key="2">
    <source>
        <dbReference type="ARBA" id="ARBA00022598"/>
    </source>
</evidence>
<dbReference type="eggNOG" id="COG0770">
    <property type="taxonomic scope" value="Bacteria"/>
</dbReference>
<dbReference type="RefSeq" id="WP_012256654.1">
    <property type="nucleotide sequence ID" value="NC_010175.1"/>
</dbReference>
<evidence type="ECO:0000256" key="11">
    <source>
        <dbReference type="RuleBase" id="RU004136"/>
    </source>
</evidence>
<dbReference type="InterPro" id="IPR013221">
    <property type="entry name" value="Mur_ligase_cen"/>
</dbReference>
<evidence type="ECO:0000256" key="10">
    <source>
        <dbReference type="HAMAP-Rule" id="MF_02019"/>
    </source>
</evidence>
<evidence type="ECO:0000256" key="8">
    <source>
        <dbReference type="ARBA" id="ARBA00023306"/>
    </source>
</evidence>
<dbReference type="InterPro" id="IPR051046">
    <property type="entry name" value="MurCDEF_CellWall_CoF430Synth"/>
</dbReference>
<evidence type="ECO:0000256" key="6">
    <source>
        <dbReference type="ARBA" id="ARBA00022960"/>
    </source>
</evidence>
<keyword evidence="6 10" id="KW-0133">Cell shape</keyword>
<dbReference type="InterPro" id="IPR035911">
    <property type="entry name" value="MurE/MurF_N"/>
</dbReference>
<feature type="domain" description="Mur ligase C-terminal" evidence="13">
    <location>
        <begin position="337"/>
        <end position="460"/>
    </location>
</feature>
<keyword evidence="2 10" id="KW-0436">Ligase</keyword>
<dbReference type="GO" id="GO:0008766">
    <property type="term" value="F:UDP-N-acetylmuramoylalanyl-D-glutamyl-2,6-diaminopimelate-D-alanyl-D-alanine ligase activity"/>
    <property type="evidence" value="ECO:0000318"/>
    <property type="project" value="GO_Central"/>
</dbReference>
<sequence>MIRQAVTLPPSWANAQIGPVVTDSREVTPGSLFVALTGERTDGHRFLADVVTRGAAAALVSPEKLTALASNLDTVARPWRLIEPAQAQTLATVPPDACLLIAVDDPLFALQRVAVYHRQMFTPTVIGITGSVGKTSTKEVVAAVCSRRLRTLKSQRSFNSEVTLPATLLGLTADHQVAVLEMGMWAAGEIRFLATLARPQIGIVTNVGPSHLERLGSIEAIANAKAELPESLPADGWCILNADDHRVAAMASRTAARVLTYGYAPNADVRLLDVVSHGLYGIELTVGYEGQSHRLTTPLIGRHHAYTALAAIAAGLVLGLDWDAIAEGLREPGEQLRLRIVPGQHGTTIIDDTYNAAPLSTIAALQVLAETKGRRIAVLGEMLELGAASVEGHQQVGAAAATMADVLVAVGRQAHTMAEAARSAGMPAEQILVCDNNEAAINLLNRYIQPGDHLLIKGSRGVQMETIVAALQATTRNDTGEIA</sequence>
<dbReference type="AlphaFoldDB" id="A9WG77"/>
<dbReference type="GO" id="GO:0071555">
    <property type="term" value="P:cell wall organization"/>
    <property type="evidence" value="ECO:0007669"/>
    <property type="project" value="UniProtKB-KW"/>
</dbReference>
<dbReference type="GO" id="GO:0047480">
    <property type="term" value="F:UDP-N-acetylmuramoyl-tripeptide-D-alanyl-D-alanine ligase activity"/>
    <property type="evidence" value="ECO:0000318"/>
    <property type="project" value="GO_Central"/>
</dbReference>
<dbReference type="GO" id="GO:0008360">
    <property type="term" value="P:regulation of cell shape"/>
    <property type="evidence" value="ECO:0007669"/>
    <property type="project" value="UniProtKB-KW"/>
</dbReference>
<evidence type="ECO:0000259" key="14">
    <source>
        <dbReference type="Pfam" id="PF08245"/>
    </source>
</evidence>
<dbReference type="Proteomes" id="UP000002008">
    <property type="component" value="Chromosome"/>
</dbReference>
<dbReference type="GO" id="GO:0005524">
    <property type="term" value="F:ATP binding"/>
    <property type="evidence" value="ECO:0007669"/>
    <property type="project" value="UniProtKB-UniRule"/>
</dbReference>
<keyword evidence="16" id="KW-1185">Reference proteome</keyword>
<feature type="binding site" evidence="10">
    <location>
        <begin position="130"/>
        <end position="136"/>
    </location>
    <ligand>
        <name>ATP</name>
        <dbReference type="ChEBI" id="CHEBI:30616"/>
    </ligand>
</feature>
<dbReference type="SUPFAM" id="SSF63418">
    <property type="entry name" value="MurE/MurF N-terminal domain"/>
    <property type="match status" value="1"/>
</dbReference>
<comment type="catalytic activity">
    <reaction evidence="10 11">
        <text>D-alanyl-D-alanine + UDP-N-acetyl-alpha-D-muramoyl-L-alanyl-gamma-D-glutamyl-meso-2,6-diaminopimelate + ATP = UDP-N-acetyl-alpha-D-muramoyl-L-alanyl-gamma-D-glutamyl-meso-2,6-diaminopimeloyl-D-alanyl-D-alanine + ADP + phosphate + H(+)</text>
        <dbReference type="Rhea" id="RHEA:28374"/>
        <dbReference type="ChEBI" id="CHEBI:15378"/>
        <dbReference type="ChEBI" id="CHEBI:30616"/>
        <dbReference type="ChEBI" id="CHEBI:43474"/>
        <dbReference type="ChEBI" id="CHEBI:57822"/>
        <dbReference type="ChEBI" id="CHEBI:61386"/>
        <dbReference type="ChEBI" id="CHEBI:83905"/>
        <dbReference type="ChEBI" id="CHEBI:456216"/>
        <dbReference type="EC" id="6.3.2.10"/>
    </reaction>
</comment>
<dbReference type="STRING" id="324602.Caur_0760"/>
<dbReference type="InterPro" id="IPR004101">
    <property type="entry name" value="Mur_ligase_C"/>
</dbReference>
<dbReference type="SUPFAM" id="SSF53623">
    <property type="entry name" value="MurD-like peptide ligases, catalytic domain"/>
    <property type="match status" value="1"/>
</dbReference>
<keyword evidence="4 10" id="KW-0547">Nucleotide-binding</keyword>
<dbReference type="EMBL" id="CP000909">
    <property type="protein sequence ID" value="ABY33998.1"/>
    <property type="molecule type" value="Genomic_DNA"/>
</dbReference>
<evidence type="ECO:0000313" key="16">
    <source>
        <dbReference type="Proteomes" id="UP000002008"/>
    </source>
</evidence>
<dbReference type="Gene3D" id="3.40.1190.10">
    <property type="entry name" value="Mur-like, catalytic domain"/>
    <property type="match status" value="1"/>
</dbReference>
<dbReference type="InterPro" id="IPR005863">
    <property type="entry name" value="UDP-N-AcMur_synth"/>
</dbReference>
<comment type="similarity">
    <text evidence="10">Belongs to the MurCDEF family. MurF subfamily.</text>
</comment>
<dbReference type="PANTHER" id="PTHR43024:SF1">
    <property type="entry name" value="UDP-N-ACETYLMURAMOYL-TRIPEPTIDE--D-ALANYL-D-ALANINE LIGASE"/>
    <property type="match status" value="1"/>
</dbReference>
<dbReference type="Pfam" id="PF01225">
    <property type="entry name" value="Mur_ligase"/>
    <property type="match status" value="1"/>
</dbReference>
<comment type="function">
    <text evidence="10 11">Involved in cell wall formation. Catalyzes the final step in the synthesis of UDP-N-acetylmuramoyl-pentapeptide, the precursor of murein.</text>
</comment>
<evidence type="ECO:0000313" key="15">
    <source>
        <dbReference type="EMBL" id="ABY33998.1"/>
    </source>
</evidence>
<dbReference type="HAMAP" id="MF_02019">
    <property type="entry name" value="MurF"/>
    <property type="match status" value="1"/>
</dbReference>